<keyword evidence="3" id="KW-1185">Reference proteome</keyword>
<evidence type="ECO:0000313" key="2">
    <source>
        <dbReference type="EMBL" id="APC46343.1"/>
    </source>
</evidence>
<proteinExistence type="predicted"/>
<reference evidence="2 3" key="1">
    <citation type="submission" date="2016-09" db="EMBL/GenBank/DDBJ databases">
        <title>Complete Genome Sequence of Streptomyces 5a phage BRock.</title>
        <authorList>
            <person name="Crossman A."/>
            <person name="Baron S."/>
            <person name="Jamdagni P."/>
            <person name="Khatri P."/>
            <person name="Sharma D."/>
            <person name="Pandey M."/>
            <person name="Goyal S."/>
            <person name="Kumar S."/>
            <person name="Phogat A."/>
            <person name="Chawla G."/>
            <person name="Pasricha M."/>
            <person name="Gupta K."/>
            <person name="Bazzad D."/>
            <person name="Aggarwal V."/>
            <person name="Poughat A."/>
            <person name="Singh K."/>
            <person name="Rana P."/>
            <person name="Gautam R."/>
            <person name="Sharma V."/>
            <person name="Tyagi D."/>
            <person name="Shahi A."/>
            <person name="Jangra N."/>
            <person name="Malik M."/>
            <person name="Sidhu P.K."/>
            <person name="Malik S."/>
            <person name="Ghalyan Y."/>
            <person name="Sharma S.S."/>
            <person name="Malik A."/>
            <person name="Chuttani R."/>
            <person name="Bamal N."/>
            <person name="Bhadula D."/>
            <person name="Batra A."/>
            <person name="Temple L."/>
            <person name="Nehra K."/>
        </authorList>
    </citation>
    <scope>NUCLEOTIDE SEQUENCE [LARGE SCALE GENOMIC DNA]</scope>
</reference>
<keyword evidence="1" id="KW-0812">Transmembrane</keyword>
<keyword evidence="1" id="KW-0472">Membrane</keyword>
<protein>
    <submittedName>
        <fullName evidence="2">Uncharacterized protein</fullName>
    </submittedName>
</protein>
<organism evidence="2 3">
    <name type="scientific">Streptomyces phage BRock</name>
    <dbReference type="NCBI Taxonomy" id="1913591"/>
    <lineage>
        <taxon>Viruses</taxon>
        <taxon>Duplodnaviria</taxon>
        <taxon>Heunggongvirae</taxon>
        <taxon>Uroviricota</taxon>
        <taxon>Caudoviricetes</taxon>
        <taxon>Borockvirus</taxon>
        <taxon>Borockvirus brock</taxon>
    </lineage>
</organism>
<dbReference type="RefSeq" id="YP_009831806.1">
    <property type="nucleotide sequence ID" value="NC_048650.1"/>
</dbReference>
<dbReference type="Proteomes" id="UP000224898">
    <property type="component" value="Segment"/>
</dbReference>
<sequence>MSRHRPDYSWVVELLFILAGIIVWAAGGPMWLAVILLAAGGLVLICTAEGGGDWDFF</sequence>
<feature type="transmembrane region" description="Helical" evidence="1">
    <location>
        <begin position="7"/>
        <end position="25"/>
    </location>
</feature>
<accession>A0A1J0GVX9</accession>
<evidence type="ECO:0000256" key="1">
    <source>
        <dbReference type="SAM" id="Phobius"/>
    </source>
</evidence>
<keyword evidence="1" id="KW-1133">Transmembrane helix</keyword>
<dbReference type="KEGG" id="vg:55601495"/>
<feature type="transmembrane region" description="Helical" evidence="1">
    <location>
        <begin position="31"/>
        <end position="48"/>
    </location>
</feature>
<name>A0A1J0GVX9_9CAUD</name>
<dbReference type="EMBL" id="KX925554">
    <property type="protein sequence ID" value="APC46343.1"/>
    <property type="molecule type" value="Genomic_DNA"/>
</dbReference>
<dbReference type="GeneID" id="55601495"/>
<evidence type="ECO:0000313" key="3">
    <source>
        <dbReference type="Proteomes" id="UP000224898"/>
    </source>
</evidence>